<name>A0A7C2X915_9BACT</name>
<dbReference type="Pfam" id="PF02016">
    <property type="entry name" value="Peptidase_S66"/>
    <property type="match status" value="1"/>
</dbReference>
<dbReference type="InterPro" id="IPR040921">
    <property type="entry name" value="Peptidase_S66C"/>
</dbReference>
<evidence type="ECO:0000313" key="9">
    <source>
        <dbReference type="EMBL" id="HET97295.1"/>
    </source>
</evidence>
<dbReference type="InterPro" id="IPR040449">
    <property type="entry name" value="Peptidase_S66_N"/>
</dbReference>
<comment type="caution">
    <text evidence="9">The sequence shown here is derived from an EMBL/GenBank/DDBJ whole genome shotgun (WGS) entry which is preliminary data.</text>
</comment>
<comment type="similarity">
    <text evidence="1">Belongs to the peptidase S66 family.</text>
</comment>
<keyword evidence="5" id="KW-0720">Serine protease</keyword>
<sequence>MNVTIERRVLPPPLKRGDTIGIFAPAGPVNDGGQNAAAGLGLLREAGFKLRLQTGLIDRRRGYLAGDDQERVAELHDLWRDPEVKALLALRGGYGCLRLLNLLDWELLGGQRKLLIGFSDLTIFHTAFQRRTDLITLHGPMLNTLVTSDRETMRNFFQTLSGNWSPITRPAGLEILRFGQARGPLIGGNLTCLSHLPGSGWEPLLDGAILLLEDVGEAPYRLDRALTHLALAGWLERVAAIILGEFADCGAVEEVWQRTLELTAGSNIPIWANFPAGHGRRNLPLPLGAMATLDSRGRTLSWDR</sequence>
<dbReference type="EMBL" id="DSDS01000024">
    <property type="protein sequence ID" value="HET97295.1"/>
    <property type="molecule type" value="Genomic_DNA"/>
</dbReference>
<dbReference type="InterPro" id="IPR029062">
    <property type="entry name" value="Class_I_gatase-like"/>
</dbReference>
<evidence type="ECO:0000256" key="2">
    <source>
        <dbReference type="ARBA" id="ARBA00022645"/>
    </source>
</evidence>
<dbReference type="GO" id="GO:0004180">
    <property type="term" value="F:carboxypeptidase activity"/>
    <property type="evidence" value="ECO:0007669"/>
    <property type="project" value="UniProtKB-KW"/>
</dbReference>
<dbReference type="SUPFAM" id="SSF52317">
    <property type="entry name" value="Class I glutamine amidotransferase-like"/>
    <property type="match status" value="1"/>
</dbReference>
<dbReference type="Gene3D" id="3.40.50.10740">
    <property type="entry name" value="Class I glutamine amidotransferase-like"/>
    <property type="match status" value="1"/>
</dbReference>
<evidence type="ECO:0000256" key="3">
    <source>
        <dbReference type="ARBA" id="ARBA00022670"/>
    </source>
</evidence>
<accession>A0A7C2X915</accession>
<dbReference type="GO" id="GO:0008236">
    <property type="term" value="F:serine-type peptidase activity"/>
    <property type="evidence" value="ECO:0007669"/>
    <property type="project" value="UniProtKB-KW"/>
</dbReference>
<dbReference type="AlphaFoldDB" id="A0A7C2X915"/>
<keyword evidence="3" id="KW-0645">Protease</keyword>
<reference evidence="9" key="1">
    <citation type="journal article" date="2020" name="mSystems">
        <title>Genome- and Community-Level Interaction Insights into Carbon Utilization and Element Cycling Functions of Hydrothermarchaeota in Hydrothermal Sediment.</title>
        <authorList>
            <person name="Zhou Z."/>
            <person name="Liu Y."/>
            <person name="Xu W."/>
            <person name="Pan J."/>
            <person name="Luo Z.H."/>
            <person name="Li M."/>
        </authorList>
    </citation>
    <scope>NUCLEOTIDE SEQUENCE [LARGE SCALE GENOMIC DNA]</scope>
    <source>
        <strain evidence="9">SpSt-1224</strain>
    </source>
</reference>
<dbReference type="PANTHER" id="PTHR30237:SF2">
    <property type="entry name" value="MUREIN TETRAPEPTIDE CARBOXYPEPTIDASE"/>
    <property type="match status" value="1"/>
</dbReference>
<evidence type="ECO:0000256" key="5">
    <source>
        <dbReference type="ARBA" id="ARBA00022825"/>
    </source>
</evidence>
<dbReference type="Pfam" id="PF17676">
    <property type="entry name" value="Peptidase_S66C"/>
    <property type="match status" value="1"/>
</dbReference>
<evidence type="ECO:0000259" key="7">
    <source>
        <dbReference type="Pfam" id="PF02016"/>
    </source>
</evidence>
<dbReference type="GO" id="GO:0006508">
    <property type="term" value="P:proteolysis"/>
    <property type="evidence" value="ECO:0007669"/>
    <property type="project" value="UniProtKB-KW"/>
</dbReference>
<proteinExistence type="inferred from homology"/>
<evidence type="ECO:0000259" key="8">
    <source>
        <dbReference type="Pfam" id="PF17676"/>
    </source>
</evidence>
<dbReference type="Gene3D" id="3.50.30.60">
    <property type="entry name" value="LD-carboxypeptidase A C-terminal domain-like"/>
    <property type="match status" value="1"/>
</dbReference>
<feature type="domain" description="LD-carboxypeptidase N-terminal" evidence="7">
    <location>
        <begin position="20"/>
        <end position="139"/>
    </location>
</feature>
<dbReference type="CDD" id="cd07025">
    <property type="entry name" value="Peptidase_S66"/>
    <property type="match status" value="1"/>
</dbReference>
<feature type="active site" description="Charge relay system" evidence="6">
    <location>
        <position position="213"/>
    </location>
</feature>
<dbReference type="Proteomes" id="UP000885986">
    <property type="component" value="Unassembled WGS sequence"/>
</dbReference>
<evidence type="ECO:0000256" key="6">
    <source>
        <dbReference type="PIRSR" id="PIRSR028757-1"/>
    </source>
</evidence>
<organism evidence="9">
    <name type="scientific">Desulfurivibrio alkaliphilus</name>
    <dbReference type="NCBI Taxonomy" id="427923"/>
    <lineage>
        <taxon>Bacteria</taxon>
        <taxon>Pseudomonadati</taxon>
        <taxon>Thermodesulfobacteriota</taxon>
        <taxon>Desulfobulbia</taxon>
        <taxon>Desulfobulbales</taxon>
        <taxon>Desulfobulbaceae</taxon>
        <taxon>Desulfurivibrio</taxon>
    </lineage>
</organism>
<feature type="active site" description="Nucleophile" evidence="6">
    <location>
        <position position="119"/>
    </location>
</feature>
<dbReference type="PANTHER" id="PTHR30237">
    <property type="entry name" value="MURAMOYLTETRAPEPTIDE CARBOXYPEPTIDASE"/>
    <property type="match status" value="1"/>
</dbReference>
<dbReference type="SUPFAM" id="SSF141986">
    <property type="entry name" value="LD-carboxypeptidase A C-terminal domain-like"/>
    <property type="match status" value="1"/>
</dbReference>
<evidence type="ECO:0000256" key="1">
    <source>
        <dbReference type="ARBA" id="ARBA00010233"/>
    </source>
</evidence>
<keyword evidence="4" id="KW-0378">Hydrolase</keyword>
<dbReference type="PIRSF" id="PIRSF028757">
    <property type="entry name" value="LD-carboxypeptidase"/>
    <property type="match status" value="1"/>
</dbReference>
<dbReference type="InterPro" id="IPR027478">
    <property type="entry name" value="LdcA_N"/>
</dbReference>
<protein>
    <submittedName>
        <fullName evidence="9">LD-carboxypeptidase</fullName>
    </submittedName>
</protein>
<feature type="domain" description="LD-carboxypeptidase C-terminal" evidence="8">
    <location>
        <begin position="182"/>
        <end position="293"/>
    </location>
</feature>
<dbReference type="InterPro" id="IPR003507">
    <property type="entry name" value="S66_fam"/>
</dbReference>
<keyword evidence="2" id="KW-0121">Carboxypeptidase</keyword>
<gene>
    <name evidence="9" type="ORF">ENN98_01050</name>
</gene>
<evidence type="ECO:0000256" key="4">
    <source>
        <dbReference type="ARBA" id="ARBA00022801"/>
    </source>
</evidence>
<dbReference type="InterPro" id="IPR027461">
    <property type="entry name" value="Carboxypeptidase_A_C_sf"/>
</dbReference>
<feature type="active site" description="Charge relay system" evidence="6">
    <location>
        <position position="278"/>
    </location>
</feature>